<evidence type="ECO:0000256" key="1">
    <source>
        <dbReference type="SAM" id="MobiDB-lite"/>
    </source>
</evidence>
<organism evidence="2 3">
    <name type="scientific">Phytophthora rubi</name>
    <dbReference type="NCBI Taxonomy" id="129364"/>
    <lineage>
        <taxon>Eukaryota</taxon>
        <taxon>Sar</taxon>
        <taxon>Stramenopiles</taxon>
        <taxon>Oomycota</taxon>
        <taxon>Peronosporomycetes</taxon>
        <taxon>Peronosporales</taxon>
        <taxon>Peronosporaceae</taxon>
        <taxon>Phytophthora</taxon>
    </lineage>
</organism>
<name>A0A6A3MFN5_9STRA</name>
<proteinExistence type="predicted"/>
<comment type="caution">
    <text evidence="2">The sequence shown here is derived from an EMBL/GenBank/DDBJ whole genome shotgun (WGS) entry which is preliminary data.</text>
</comment>
<dbReference type="InterPro" id="IPR052579">
    <property type="entry name" value="Zinc_finger_SWIM"/>
</dbReference>
<evidence type="ECO:0000313" key="2">
    <source>
        <dbReference type="EMBL" id="KAE9028325.1"/>
    </source>
</evidence>
<feature type="region of interest" description="Disordered" evidence="1">
    <location>
        <begin position="245"/>
        <end position="334"/>
    </location>
</feature>
<dbReference type="EMBL" id="QXFV01000737">
    <property type="protein sequence ID" value="KAE9028325.1"/>
    <property type="molecule type" value="Genomic_DNA"/>
</dbReference>
<gene>
    <name evidence="2" type="ORF">PR001_g11770</name>
</gene>
<protein>
    <submittedName>
        <fullName evidence="2">Uncharacterized protein</fullName>
    </submittedName>
</protein>
<evidence type="ECO:0000313" key="3">
    <source>
        <dbReference type="Proteomes" id="UP000429607"/>
    </source>
</evidence>
<dbReference type="InterPro" id="IPR038765">
    <property type="entry name" value="Papain-like_cys_pep_sf"/>
</dbReference>
<dbReference type="SUPFAM" id="SSF54001">
    <property type="entry name" value="Cysteine proteinases"/>
    <property type="match status" value="1"/>
</dbReference>
<feature type="compositionally biased region" description="Basic residues" evidence="1">
    <location>
        <begin position="315"/>
        <end position="325"/>
    </location>
</feature>
<dbReference type="AlphaFoldDB" id="A0A6A3MFN5"/>
<dbReference type="PANTHER" id="PTHR31569:SF4">
    <property type="entry name" value="SWIM-TYPE DOMAIN-CONTAINING PROTEIN"/>
    <property type="match status" value="1"/>
</dbReference>
<dbReference type="Gene3D" id="3.40.395.10">
    <property type="entry name" value="Adenoviral Proteinase, Chain A"/>
    <property type="match status" value="1"/>
</dbReference>
<reference evidence="2 3" key="1">
    <citation type="submission" date="2018-09" db="EMBL/GenBank/DDBJ databases">
        <title>Genomic investigation of the strawberry pathogen Phytophthora fragariae indicates pathogenicity is determined by transcriptional variation in three key races.</title>
        <authorList>
            <person name="Adams T.M."/>
            <person name="Armitage A.D."/>
            <person name="Sobczyk M.K."/>
            <person name="Bates H.J."/>
            <person name="Dunwell J.M."/>
            <person name="Nellist C.F."/>
            <person name="Harrison R.J."/>
        </authorList>
    </citation>
    <scope>NUCLEOTIDE SEQUENCE [LARGE SCALE GENOMIC DNA]</scope>
    <source>
        <strain evidence="2 3">SCRP249</strain>
    </source>
</reference>
<accession>A0A6A3MFN5</accession>
<dbReference type="PANTHER" id="PTHR31569">
    <property type="entry name" value="SWIM-TYPE DOMAIN-CONTAINING PROTEIN"/>
    <property type="match status" value="1"/>
</dbReference>
<dbReference type="Proteomes" id="UP000429607">
    <property type="component" value="Unassembled WGS sequence"/>
</dbReference>
<sequence length="669" mass="75199">MTDKALHEKDVLHEAWPNATQLLCRWHVETWLKRQCARLGGLDQEGTNRLKVIMKGLVNAESQQEYDDGKVALLETLDNDKENHLYMSFMQHWDTTTDEWVMFKRDGVPHLKNNTNNRLEPKWGRVKEVVDGNFTIDELVAILITLQEYAEERYLAEFHRVGSRPPMAEDPELTGLALQLSDYAFRMVAEQHKLAIGPTASYDIEVDGVKTTLTSPGTGKTHEVDARISVPDSVTLSQLSFADQGECPLLEDKQPVPEMDKSDSQEKAAGPAPATSTITSPIVATEGAAAESKATDATDSAPGSASAPVVFASPPRRRGLSRHAAKKEESRKEMKAAKRIIASIREGRKTRSVKLSHMEILNGPYSRRTAMPLVERLGLPPFEITGVLAVVKYSVGQAVPVIKLKLMEKVVVAKNNFALVQATVDWIETVEFQVEDIVEPLKDTLDITKVDYKAAVEVLNLGEWFFGRHPLHGCKFLDFRENLWLHTGSIIGALFVLRETYEDVGIINPRFLDFDTMEQRSHIARSYGAADPGVKPVISVVNLQHHWGAFFVDQRRKRCYLFDPMQLKSNISTLKDAVRSIVEPMLDMTDQLQIETINGCEQKDSTSCGLWCLVVMELLLFGATPEHWSSYWNDSLYNAVGYLRMRYMLKILKLHNYFGVAEAEGGEDK</sequence>
<feature type="compositionally biased region" description="Basic and acidic residues" evidence="1">
    <location>
        <begin position="250"/>
        <end position="266"/>
    </location>
</feature>